<dbReference type="EMBL" id="AKKV01000030">
    <property type="protein sequence ID" value="EIT84702.1"/>
    <property type="molecule type" value="Genomic_DNA"/>
</dbReference>
<proteinExistence type="predicted"/>
<keyword evidence="2" id="KW-1185">Reference proteome</keyword>
<evidence type="ECO:0000313" key="2">
    <source>
        <dbReference type="Proteomes" id="UP000004080"/>
    </source>
</evidence>
<dbReference type="AlphaFoldDB" id="I8AGA1"/>
<organism evidence="1 2">
    <name type="scientific">Fictibacillus macauensis ZFHKF-1</name>
    <dbReference type="NCBI Taxonomy" id="1196324"/>
    <lineage>
        <taxon>Bacteria</taxon>
        <taxon>Bacillati</taxon>
        <taxon>Bacillota</taxon>
        <taxon>Bacilli</taxon>
        <taxon>Bacillales</taxon>
        <taxon>Fictibacillaceae</taxon>
        <taxon>Fictibacillus</taxon>
    </lineage>
</organism>
<sequence>MHRDSPLTCDRSLKKIDFEADRQVECTLSIDDLEIMVNVGCGCLVSETSHLNNDVLFFKYDVLITLFSRVAFATQCKNVIKPSEELGERRTKVGILSKRSNFTAKVLIVIIYY</sequence>
<evidence type="ECO:0000313" key="1">
    <source>
        <dbReference type="EMBL" id="EIT84702.1"/>
    </source>
</evidence>
<gene>
    <name evidence="1" type="ORF">A374_13460</name>
</gene>
<reference evidence="1 2" key="1">
    <citation type="journal article" date="2012" name="J. Bacteriol.">
        <title>Genome of Bacillus macauensis ZFHKF-1, a Long-Chain-Forming Bacterium.</title>
        <authorList>
            <person name="Cai L."/>
            <person name="Zhang T."/>
        </authorList>
    </citation>
    <scope>NUCLEOTIDE SEQUENCE [LARGE SCALE GENOMIC DNA]</scope>
    <source>
        <strain evidence="1 2">ZFHKF-1</strain>
    </source>
</reference>
<name>I8AGA1_9BACL</name>
<dbReference type="STRING" id="1196324.A374_13460"/>
<dbReference type="Proteomes" id="UP000004080">
    <property type="component" value="Unassembled WGS sequence"/>
</dbReference>
<comment type="caution">
    <text evidence="1">The sequence shown here is derived from an EMBL/GenBank/DDBJ whole genome shotgun (WGS) entry which is preliminary data.</text>
</comment>
<protein>
    <submittedName>
        <fullName evidence="1">Uncharacterized protein</fullName>
    </submittedName>
</protein>
<accession>I8AGA1</accession>